<dbReference type="GO" id="GO:0005509">
    <property type="term" value="F:calcium ion binding"/>
    <property type="evidence" value="ECO:0007669"/>
    <property type="project" value="InterPro"/>
</dbReference>
<keyword evidence="5" id="KW-1185">Reference proteome</keyword>
<gene>
    <name evidence="3" type="ORF">ATNIH1004_010635</name>
    <name evidence="4" type="ORF">EYZ11_012461</name>
</gene>
<dbReference type="STRING" id="1220188.A0A4S3J072"/>
<name>A0A4S3J072_9EURO</name>
<evidence type="ECO:0000313" key="4">
    <source>
        <dbReference type="EMBL" id="THC88096.1"/>
    </source>
</evidence>
<proteinExistence type="predicted"/>
<dbReference type="Gene3D" id="2.60.40.1700">
    <property type="entry name" value="Protein-arginine deiminase, central domain"/>
    <property type="match status" value="1"/>
</dbReference>
<dbReference type="PANTHER" id="PTHR10837:SF8">
    <property type="entry name" value="PROTEIN-ARGININE DEIMINASE"/>
    <property type="match status" value="1"/>
</dbReference>
<evidence type="ECO:0000256" key="1">
    <source>
        <dbReference type="SAM" id="SignalP"/>
    </source>
</evidence>
<dbReference type="GeneID" id="54333336"/>
<keyword evidence="1" id="KW-0732">Signal</keyword>
<protein>
    <recommendedName>
        <fullName evidence="2">Protein-arginine deiminase C-terminal domain-containing protein</fullName>
    </recommendedName>
</protein>
<comment type="caution">
    <text evidence="4">The sequence shown here is derived from an EMBL/GenBank/DDBJ whole genome shotgun (WGS) entry which is preliminary data.</text>
</comment>
<dbReference type="EMBL" id="QUQM01000005">
    <property type="protein sequence ID" value="KAA8643860.1"/>
    <property type="molecule type" value="Genomic_DNA"/>
</dbReference>
<dbReference type="Gene3D" id="3.75.10.10">
    <property type="entry name" value="L-arginine/glycine Amidinotransferase, Chain A"/>
    <property type="match status" value="1"/>
</dbReference>
<reference evidence="4 5" key="1">
    <citation type="submission" date="2019-03" db="EMBL/GenBank/DDBJ databases">
        <title>The genome sequence of a newly discovered highly antifungal drug resistant Aspergillus species, Aspergillus tanneri NIH 1004.</title>
        <authorList>
            <person name="Mounaud S."/>
            <person name="Singh I."/>
            <person name="Joardar V."/>
            <person name="Pakala S."/>
            <person name="Pakala S."/>
            <person name="Venepally P."/>
            <person name="Hoover J."/>
            <person name="Nierman W."/>
            <person name="Chung J."/>
            <person name="Losada L."/>
        </authorList>
    </citation>
    <scope>NUCLEOTIDE SEQUENCE [LARGE SCALE GENOMIC DNA]</scope>
    <source>
        <strain evidence="4 5">NIH1004</strain>
    </source>
</reference>
<dbReference type="GO" id="GO:0004668">
    <property type="term" value="F:protein-arginine deiminase activity"/>
    <property type="evidence" value="ECO:0007669"/>
    <property type="project" value="InterPro"/>
</dbReference>
<evidence type="ECO:0000259" key="2">
    <source>
        <dbReference type="Pfam" id="PF03068"/>
    </source>
</evidence>
<dbReference type="AlphaFoldDB" id="A0A4S3J072"/>
<dbReference type="SUPFAM" id="SSF110083">
    <property type="entry name" value="Peptidylarginine deiminase Pad4, middle domain"/>
    <property type="match status" value="1"/>
</dbReference>
<feature type="chain" id="PRO_5033835097" description="Protein-arginine deiminase C-terminal domain-containing protein" evidence="1">
    <location>
        <begin position="24"/>
        <end position="578"/>
    </location>
</feature>
<evidence type="ECO:0000313" key="6">
    <source>
        <dbReference type="Proteomes" id="UP000324241"/>
    </source>
</evidence>
<feature type="signal peptide" evidence="1">
    <location>
        <begin position="1"/>
        <end position="23"/>
    </location>
</feature>
<dbReference type="Pfam" id="PF03068">
    <property type="entry name" value="PAD"/>
    <property type="match status" value="1"/>
</dbReference>
<dbReference type="PANTHER" id="PTHR10837">
    <property type="entry name" value="PEPTIDYLARGININE DEIMINASE"/>
    <property type="match status" value="1"/>
</dbReference>
<dbReference type="VEuPathDB" id="FungiDB:EYZ11_012461"/>
<evidence type="ECO:0000313" key="5">
    <source>
        <dbReference type="Proteomes" id="UP000308092"/>
    </source>
</evidence>
<dbReference type="Proteomes" id="UP000308092">
    <property type="component" value="Unassembled WGS sequence"/>
</dbReference>
<dbReference type="RefSeq" id="XP_033423221.1">
    <property type="nucleotide sequence ID" value="XM_033575203.1"/>
</dbReference>
<dbReference type="InterPro" id="IPR004303">
    <property type="entry name" value="PAD"/>
</dbReference>
<dbReference type="EMBL" id="SOSA01000940">
    <property type="protein sequence ID" value="THC88096.1"/>
    <property type="molecule type" value="Genomic_DNA"/>
</dbReference>
<feature type="domain" description="Protein-arginine deiminase C-terminal" evidence="2">
    <location>
        <begin position="191"/>
        <end position="578"/>
    </location>
</feature>
<dbReference type="Proteomes" id="UP000324241">
    <property type="component" value="Unassembled WGS sequence"/>
</dbReference>
<dbReference type="SUPFAM" id="SSF55909">
    <property type="entry name" value="Pentein"/>
    <property type="match status" value="1"/>
</dbReference>
<reference evidence="3 6" key="2">
    <citation type="submission" date="2019-08" db="EMBL/GenBank/DDBJ databases">
        <title>The genome sequence of a newly discovered highly antifungal drug resistant Aspergillus species, Aspergillus tanneri NIH 1004.</title>
        <authorList>
            <person name="Mounaud S."/>
            <person name="Singh I."/>
            <person name="Joardar V."/>
            <person name="Pakala S."/>
            <person name="Pakala S."/>
            <person name="Venepally P."/>
            <person name="Chung J.K."/>
            <person name="Losada L."/>
            <person name="Nierman W.C."/>
        </authorList>
    </citation>
    <scope>NUCLEOTIDE SEQUENCE [LARGE SCALE GENOMIC DNA]</scope>
    <source>
        <strain evidence="3 6">NIH1004</strain>
    </source>
</reference>
<sequence>MRKLTVLLHCIFAGTILPCPGLALKADIRADSNRDGTVDVENNSDLPHKMDWTDRAGAIFLANIGDTDRRCSKHTQDISDDAIAACNDASDDIIRQMQYMATLKTIGIPNATNDTWGTVGVHDETARKYVRLFRWDSKKKWVITTNDDRFSAKELQDGLELKMDARDTRRPGCWDGRAEVVFYVQNNNMSSQDAVRLRVAPVLTHHTLQPVKEFLTTAGNKSTPQESFVQDFQKAIDDSGIRKPLYQFNPSADPWAQDFLEPAYTTMPGPNNTLITLQVMIRSSQGSRPAGRMVFTDLRKTGRGAVYSTGGTRDEIESTGNLETIPPYIHGNKSYPAGRVIEGSHKAFGKEYPPHIYDYMRAQELQDPLIIDVDWLTVGHVDEIVQFLPANTSRGWAILVADPEQGVKILQNVSGDTPAFSRKQNAPNITISELLNNGTIVEQNKKYAKKLENLKKILRDETGVTEFYGVPSVFRTGICLPPYAGSPPERNCSLNYAGALYPGVINGLALSKSTYLAPKPWGPIVNNTDVFERATRDIYSKIGFEKVLFIDDWDSHHRDGGEVHCGTNSIREPAKWWD</sequence>
<dbReference type="InterPro" id="IPR013530">
    <property type="entry name" value="PAD_C"/>
</dbReference>
<evidence type="ECO:0000313" key="3">
    <source>
        <dbReference type="EMBL" id="KAA8643860.1"/>
    </source>
</evidence>
<accession>A0A4S3J072</accession>
<dbReference type="InterPro" id="IPR036556">
    <property type="entry name" value="PAD_central_sf"/>
</dbReference>
<organism evidence="4 5">
    <name type="scientific">Aspergillus tanneri</name>
    <dbReference type="NCBI Taxonomy" id="1220188"/>
    <lineage>
        <taxon>Eukaryota</taxon>
        <taxon>Fungi</taxon>
        <taxon>Dikarya</taxon>
        <taxon>Ascomycota</taxon>
        <taxon>Pezizomycotina</taxon>
        <taxon>Eurotiomycetes</taxon>
        <taxon>Eurotiomycetidae</taxon>
        <taxon>Eurotiales</taxon>
        <taxon>Aspergillaceae</taxon>
        <taxon>Aspergillus</taxon>
        <taxon>Aspergillus subgen. Circumdati</taxon>
    </lineage>
</organism>
<dbReference type="GO" id="GO:0005737">
    <property type="term" value="C:cytoplasm"/>
    <property type="evidence" value="ECO:0007669"/>
    <property type="project" value="InterPro"/>
</dbReference>
<dbReference type="OrthoDB" id="5102063at2759"/>